<dbReference type="STRING" id="418495.SAMN05216215_108125"/>
<dbReference type="InterPro" id="IPR049177">
    <property type="entry name" value="MgtC_SapB_SrpB_YhiD_N"/>
</dbReference>
<dbReference type="PANTHER" id="PTHR39084:SF1">
    <property type="entry name" value="DUF4010 DOMAIN-CONTAINING PROTEIN"/>
    <property type="match status" value="1"/>
</dbReference>
<feature type="transmembrane region" description="Helical" evidence="2">
    <location>
        <begin position="236"/>
        <end position="256"/>
    </location>
</feature>
<name>A0A1H3TEM7_9PSEU</name>
<feature type="transmembrane region" description="Helical" evidence="2">
    <location>
        <begin position="349"/>
        <end position="368"/>
    </location>
</feature>
<evidence type="ECO:0000313" key="5">
    <source>
        <dbReference type="EMBL" id="SDZ48686.1"/>
    </source>
</evidence>
<feature type="transmembrane region" description="Helical" evidence="2">
    <location>
        <begin position="439"/>
        <end position="460"/>
    </location>
</feature>
<keyword evidence="2" id="KW-1133">Transmembrane helix</keyword>
<dbReference type="Pfam" id="PF02308">
    <property type="entry name" value="MgtC"/>
    <property type="match status" value="1"/>
</dbReference>
<gene>
    <name evidence="5" type="ORF">SAMN05216215_108125</name>
</gene>
<proteinExistence type="predicted"/>
<dbReference type="InterPro" id="IPR025105">
    <property type="entry name" value="DUF4010"/>
</dbReference>
<feature type="region of interest" description="Disordered" evidence="1">
    <location>
        <begin position="321"/>
        <end position="347"/>
    </location>
</feature>
<dbReference type="Proteomes" id="UP000199529">
    <property type="component" value="Unassembled WGS sequence"/>
</dbReference>
<feature type="domain" description="DUF4010" evidence="4">
    <location>
        <begin position="214"/>
        <end position="435"/>
    </location>
</feature>
<feature type="transmembrane region" description="Helical" evidence="2">
    <location>
        <begin position="175"/>
        <end position="193"/>
    </location>
</feature>
<dbReference type="PANTHER" id="PTHR39084">
    <property type="entry name" value="MEMBRANE PROTEIN-RELATED"/>
    <property type="match status" value="1"/>
</dbReference>
<feature type="transmembrane region" description="Helical" evidence="2">
    <location>
        <begin position="297"/>
        <end position="317"/>
    </location>
</feature>
<reference evidence="6" key="1">
    <citation type="submission" date="2016-10" db="EMBL/GenBank/DDBJ databases">
        <authorList>
            <person name="Varghese N."/>
            <person name="Submissions S."/>
        </authorList>
    </citation>
    <scope>NUCLEOTIDE SEQUENCE [LARGE SCALE GENOMIC DNA]</scope>
    <source>
        <strain evidence="6">CGMCC 4.3530</strain>
    </source>
</reference>
<accession>A0A1H3TEM7</accession>
<feature type="transmembrane region" description="Helical" evidence="2">
    <location>
        <begin position="380"/>
        <end position="403"/>
    </location>
</feature>
<dbReference type="Pfam" id="PF13194">
    <property type="entry name" value="DUF4010"/>
    <property type="match status" value="1"/>
</dbReference>
<feature type="domain" description="MgtC/SapB/SrpB/YhiD N-terminal" evidence="3">
    <location>
        <begin position="46"/>
        <end position="166"/>
    </location>
</feature>
<evidence type="ECO:0000256" key="2">
    <source>
        <dbReference type="SAM" id="Phobius"/>
    </source>
</evidence>
<feature type="transmembrane region" description="Helical" evidence="2">
    <location>
        <begin position="409"/>
        <end position="432"/>
    </location>
</feature>
<evidence type="ECO:0000259" key="4">
    <source>
        <dbReference type="Pfam" id="PF13194"/>
    </source>
</evidence>
<sequence>MRSMVAVQAFPTSTAFWHLRSATSPKRPATRKLRPLDTTTALVHFATALAIGLLLGLEREHSIAGEKFRPAGSRTFSLLGVAGAIAAALGPAVLIVTVSAASVLVIAWYVLTAHASAETDVGATTEVAAIATLLLGALAWTQPTWAVPVAVAIVTLLAAKRPLHRFATRLVTDEDIADAIRLFIVAFVIYPLLPDQPLGPYGVLNPSRIWLLVIAITVIGWAGYVAARALGERQGLLVVGFLGGFVSASATTVVLARRSVQGVQTAVLPAVLAASVATLVQLIAVTAVASPPVAVRLLPAAIAGVLMLLAEASWLTWRSSRAEPHTAEPGQDETTAAEPRETPGSQRPLSLRITLSLTLLLVLLLLATRAAADLFGGRGVLVAAFIGGLADTHTTAVATATLAGTVIPTSVAVLGVGAALLSNTLIKLVLAAAAGGPHFAVRLAALLVLPAVAVAAGIALTG</sequence>
<protein>
    <submittedName>
        <fullName evidence="5">Uncharacterized membrane protein, DUF4010 family</fullName>
    </submittedName>
</protein>
<dbReference type="AlphaFoldDB" id="A0A1H3TEM7"/>
<feature type="transmembrane region" description="Helical" evidence="2">
    <location>
        <begin position="38"/>
        <end position="57"/>
    </location>
</feature>
<organism evidence="5 6">
    <name type="scientific">Saccharopolyspora shandongensis</name>
    <dbReference type="NCBI Taxonomy" id="418495"/>
    <lineage>
        <taxon>Bacteria</taxon>
        <taxon>Bacillati</taxon>
        <taxon>Actinomycetota</taxon>
        <taxon>Actinomycetes</taxon>
        <taxon>Pseudonocardiales</taxon>
        <taxon>Pseudonocardiaceae</taxon>
        <taxon>Saccharopolyspora</taxon>
    </lineage>
</organism>
<feature type="transmembrane region" description="Helical" evidence="2">
    <location>
        <begin position="78"/>
        <end position="111"/>
    </location>
</feature>
<feature type="transmembrane region" description="Helical" evidence="2">
    <location>
        <begin position="209"/>
        <end position="227"/>
    </location>
</feature>
<evidence type="ECO:0000313" key="6">
    <source>
        <dbReference type="Proteomes" id="UP000199529"/>
    </source>
</evidence>
<keyword evidence="2" id="KW-0812">Transmembrane</keyword>
<feature type="transmembrane region" description="Helical" evidence="2">
    <location>
        <begin position="268"/>
        <end position="290"/>
    </location>
</feature>
<feature type="transmembrane region" description="Helical" evidence="2">
    <location>
        <begin position="145"/>
        <end position="163"/>
    </location>
</feature>
<evidence type="ECO:0000256" key="1">
    <source>
        <dbReference type="SAM" id="MobiDB-lite"/>
    </source>
</evidence>
<dbReference type="EMBL" id="FNOK01000081">
    <property type="protein sequence ID" value="SDZ48686.1"/>
    <property type="molecule type" value="Genomic_DNA"/>
</dbReference>
<keyword evidence="6" id="KW-1185">Reference proteome</keyword>
<keyword evidence="2" id="KW-0472">Membrane</keyword>
<evidence type="ECO:0000259" key="3">
    <source>
        <dbReference type="Pfam" id="PF02308"/>
    </source>
</evidence>